<evidence type="ECO:0000256" key="6">
    <source>
        <dbReference type="ARBA" id="ARBA00023134"/>
    </source>
</evidence>
<dbReference type="InterPro" id="IPR041757">
    <property type="entry name" value="CysN_GTP-bd"/>
</dbReference>
<feature type="domain" description="Tr-type G" evidence="7">
    <location>
        <begin position="1"/>
        <end position="213"/>
    </location>
</feature>
<dbReference type="PANTHER" id="PTHR23115">
    <property type="entry name" value="TRANSLATION FACTOR"/>
    <property type="match status" value="1"/>
</dbReference>
<dbReference type="CDD" id="cd04095">
    <property type="entry name" value="CysN_NoDQ_III"/>
    <property type="match status" value="1"/>
</dbReference>
<dbReference type="InterPro" id="IPR027417">
    <property type="entry name" value="P-loop_NTPase"/>
</dbReference>
<dbReference type="PROSITE" id="PS51722">
    <property type="entry name" value="G_TR_2"/>
    <property type="match status" value="1"/>
</dbReference>
<dbReference type="PROSITE" id="PS00301">
    <property type="entry name" value="G_TR_1"/>
    <property type="match status" value="1"/>
</dbReference>
<keyword evidence="2 8" id="KW-0808">Transferase</keyword>
<evidence type="ECO:0000313" key="9">
    <source>
        <dbReference type="Proteomes" id="UP000217349"/>
    </source>
</evidence>
<dbReference type="RefSeq" id="WP_096047644.1">
    <property type="nucleotide sequence ID" value="NZ_CP023275.1"/>
</dbReference>
<dbReference type="NCBIfam" id="TIGR02034">
    <property type="entry name" value="CysN"/>
    <property type="match status" value="1"/>
</dbReference>
<dbReference type="Proteomes" id="UP000217349">
    <property type="component" value="Chromosome"/>
</dbReference>
<dbReference type="InterPro" id="IPR054696">
    <property type="entry name" value="GTP-eEF1A_C"/>
</dbReference>
<dbReference type="EMBL" id="CP023275">
    <property type="protein sequence ID" value="ATB70848.1"/>
    <property type="molecule type" value="Genomic_DNA"/>
</dbReference>
<dbReference type="InterPro" id="IPR009001">
    <property type="entry name" value="Transl_elong_EF1A/Init_IF2_C"/>
</dbReference>
<dbReference type="GO" id="GO:0006790">
    <property type="term" value="P:sulfur compound metabolic process"/>
    <property type="evidence" value="ECO:0007669"/>
    <property type="project" value="InterPro"/>
</dbReference>
<dbReference type="InterPro" id="IPR000795">
    <property type="entry name" value="T_Tr_GTP-bd_dom"/>
</dbReference>
<dbReference type="InterPro" id="IPR044139">
    <property type="entry name" value="CysN_NoDQ_III"/>
</dbReference>
<organism evidence="8 9">
    <name type="scientific">Sulfurospirillum diekertiae</name>
    <dbReference type="NCBI Taxonomy" id="1854492"/>
    <lineage>
        <taxon>Bacteria</taxon>
        <taxon>Pseudomonadati</taxon>
        <taxon>Campylobacterota</taxon>
        <taxon>Epsilonproteobacteria</taxon>
        <taxon>Campylobacterales</taxon>
        <taxon>Sulfurospirillaceae</taxon>
        <taxon>Sulfurospirillum</taxon>
    </lineage>
</organism>
<evidence type="ECO:0000256" key="5">
    <source>
        <dbReference type="ARBA" id="ARBA00022840"/>
    </source>
</evidence>
<dbReference type="CDD" id="cd04166">
    <property type="entry name" value="CysN_ATPS"/>
    <property type="match status" value="1"/>
</dbReference>
<dbReference type="InterPro" id="IPR011779">
    <property type="entry name" value="SO4_adenylTrfase_lsu"/>
</dbReference>
<dbReference type="SUPFAM" id="SSF50465">
    <property type="entry name" value="EF-Tu/eEF-1alpha/eIF2-gamma C-terminal domain"/>
    <property type="match status" value="1"/>
</dbReference>
<dbReference type="Gene3D" id="3.40.50.300">
    <property type="entry name" value="P-loop containing nucleotide triphosphate hydrolases"/>
    <property type="match status" value="1"/>
</dbReference>
<name>A0A290HT12_9BACT</name>
<dbReference type="GO" id="GO:0005525">
    <property type="term" value="F:GTP binding"/>
    <property type="evidence" value="ECO:0007669"/>
    <property type="project" value="UniProtKB-KW"/>
</dbReference>
<evidence type="ECO:0000256" key="2">
    <source>
        <dbReference type="ARBA" id="ARBA00022679"/>
    </source>
</evidence>
<dbReference type="NCBIfam" id="TIGR00231">
    <property type="entry name" value="small_GTP"/>
    <property type="match status" value="1"/>
</dbReference>
<dbReference type="PRINTS" id="PR00315">
    <property type="entry name" value="ELONGATNFCT"/>
</dbReference>
<dbReference type="InterPro" id="IPR005225">
    <property type="entry name" value="Small_GTP-bd"/>
</dbReference>
<dbReference type="InterPro" id="IPR050100">
    <property type="entry name" value="TRAFAC_GTPase_members"/>
</dbReference>
<proteinExistence type="predicted"/>
<dbReference type="EC" id="2.7.7.4" evidence="1"/>
<sequence>MQRLNIVITGHVDHGKSTLIGRLLADTDSLPQGKLESVKKMCENNARPFEYAFLLDALADEQKQGITIDSARVFFQSKKREYIIIDAPGHIEFLKNMISGASRAEAALLLIDAKEGVAENSKRHGMLLSLLGIKQVAIVVNKMDLVNFSEIAFTKLKVEYSEYLATLGIKSDIFIPISAREGVNLIEHSASTPWYKGPTVLEILDSFKSVEEKENDDFRMPLQDVYKFTRDNDDRRIYAGTVTSGELHVNDEVIFYPSLKRSRVASIESFNTPVKNSVKESEAIGFTLQTQIYVRNGEVVARADQSAPKVSNRFEANLFWLGTKPLELDKPYKIKIGSAQSTIYLEEIKRVIDGDTLDHANEPSVGRHEAACVIFRVHDLLAMELFAENQKLGRFVIVDEYDIAGGGIITEVLEQYTTRRTKALHVSDLLVDKASTNADFEEELFALLRKHFPHQFPTDNIG</sequence>
<keyword evidence="5" id="KW-0067">ATP-binding</keyword>
<dbReference type="GO" id="GO:0005524">
    <property type="term" value="F:ATP binding"/>
    <property type="evidence" value="ECO:0007669"/>
    <property type="project" value="UniProtKB-KW"/>
</dbReference>
<dbReference type="AlphaFoldDB" id="A0A290HT12"/>
<keyword evidence="6" id="KW-0342">GTP-binding</keyword>
<dbReference type="InterPro" id="IPR031157">
    <property type="entry name" value="G_TR_CS"/>
</dbReference>
<keyword evidence="4" id="KW-0547">Nucleotide-binding</keyword>
<evidence type="ECO:0000256" key="1">
    <source>
        <dbReference type="ARBA" id="ARBA00012391"/>
    </source>
</evidence>
<dbReference type="OrthoDB" id="9804504at2"/>
<dbReference type="SUPFAM" id="SSF52540">
    <property type="entry name" value="P-loop containing nucleoside triphosphate hydrolases"/>
    <property type="match status" value="1"/>
</dbReference>
<evidence type="ECO:0000256" key="4">
    <source>
        <dbReference type="ARBA" id="ARBA00022741"/>
    </source>
</evidence>
<evidence type="ECO:0000256" key="3">
    <source>
        <dbReference type="ARBA" id="ARBA00022695"/>
    </source>
</evidence>
<keyword evidence="3 8" id="KW-0548">Nucleotidyltransferase</keyword>
<accession>A0A290HT12</accession>
<dbReference type="GO" id="GO:0004781">
    <property type="term" value="F:sulfate adenylyltransferase (ATP) activity"/>
    <property type="evidence" value="ECO:0007669"/>
    <property type="project" value="UniProtKB-EC"/>
</dbReference>
<dbReference type="InterPro" id="IPR009000">
    <property type="entry name" value="Transl_B-barrel_sf"/>
</dbReference>
<evidence type="ECO:0000313" key="8">
    <source>
        <dbReference type="EMBL" id="ATB70848.1"/>
    </source>
</evidence>
<evidence type="ECO:0000259" key="7">
    <source>
        <dbReference type="PROSITE" id="PS51722"/>
    </source>
</evidence>
<dbReference type="Gene3D" id="2.40.30.10">
    <property type="entry name" value="Translation factors"/>
    <property type="match status" value="2"/>
</dbReference>
<dbReference type="SUPFAM" id="SSF50447">
    <property type="entry name" value="Translation proteins"/>
    <property type="match status" value="1"/>
</dbReference>
<dbReference type="Pfam" id="PF22594">
    <property type="entry name" value="GTP-eEF1A_C"/>
    <property type="match status" value="1"/>
</dbReference>
<protein>
    <recommendedName>
        <fullName evidence="1">sulfate adenylyltransferase</fullName>
        <ecNumber evidence="1">2.7.7.4</ecNumber>
    </recommendedName>
</protein>
<gene>
    <name evidence="8" type="ORF">SJPD1_2759</name>
</gene>
<dbReference type="Pfam" id="PF00009">
    <property type="entry name" value="GTP_EFTU"/>
    <property type="match status" value="1"/>
</dbReference>
<dbReference type="KEGG" id="sulj:SJPD1_2759"/>
<dbReference type="GO" id="GO:0003924">
    <property type="term" value="F:GTPase activity"/>
    <property type="evidence" value="ECO:0007669"/>
    <property type="project" value="InterPro"/>
</dbReference>
<reference evidence="9" key="1">
    <citation type="submission" date="2017-09" db="EMBL/GenBank/DDBJ databases">
        <title>The complete genome of Sulfurospirillum sp. JPD-1.</title>
        <authorList>
            <person name="Goris T."/>
        </authorList>
    </citation>
    <scope>NUCLEOTIDE SEQUENCE [LARGE SCALE GENOMIC DNA]</scope>
    <source>
        <strain evidence="9">JPD-1</strain>
    </source>
</reference>